<feature type="domain" description="PPC" evidence="1">
    <location>
        <begin position="5"/>
        <end position="142"/>
    </location>
</feature>
<protein>
    <submittedName>
        <fullName evidence="2">DUF296 domain-containing protein</fullName>
    </submittedName>
</protein>
<evidence type="ECO:0000259" key="1">
    <source>
        <dbReference type="PROSITE" id="PS51742"/>
    </source>
</evidence>
<dbReference type="AlphaFoldDB" id="A0A9Q7EW22"/>
<dbReference type="EMBL" id="CP072943">
    <property type="protein sequence ID" value="QTX32439.1"/>
    <property type="molecule type" value="Genomic_DNA"/>
</dbReference>
<evidence type="ECO:0000313" key="2">
    <source>
        <dbReference type="EMBL" id="QTX32439.1"/>
    </source>
</evidence>
<dbReference type="Pfam" id="PF03479">
    <property type="entry name" value="PCC"/>
    <property type="match status" value="1"/>
</dbReference>
<dbReference type="PANTHER" id="PTHR34988:SF1">
    <property type="entry name" value="DNA-BINDING PROTEIN"/>
    <property type="match status" value="1"/>
</dbReference>
<organism evidence="2 3">
    <name type="scientific">Aminithiophilus ramosus</name>
    <dbReference type="NCBI Taxonomy" id="3029084"/>
    <lineage>
        <taxon>Bacteria</taxon>
        <taxon>Thermotogati</taxon>
        <taxon>Synergistota</taxon>
        <taxon>Synergistia</taxon>
        <taxon>Synergistales</taxon>
        <taxon>Aminithiophilaceae</taxon>
        <taxon>Aminithiophilus</taxon>
    </lineage>
</organism>
<dbReference type="InterPro" id="IPR005175">
    <property type="entry name" value="PPC_dom"/>
</dbReference>
<accession>A0A9Q7EW22</accession>
<dbReference type="RefSeq" id="WP_274373674.1">
    <property type="nucleotide sequence ID" value="NZ_CP072943.1"/>
</dbReference>
<dbReference type="Gene3D" id="3.30.1330.80">
    <property type="entry name" value="Hypothetical protein, similar to alpha- acetolactate decarboxylase, domain 2"/>
    <property type="match status" value="1"/>
</dbReference>
<dbReference type="SUPFAM" id="SSF117856">
    <property type="entry name" value="AF0104/ALDC/Ptd012-like"/>
    <property type="match status" value="1"/>
</dbReference>
<dbReference type="CDD" id="cd11378">
    <property type="entry name" value="DUF296"/>
    <property type="match status" value="1"/>
</dbReference>
<dbReference type="Proteomes" id="UP000671879">
    <property type="component" value="Chromosome"/>
</dbReference>
<name>A0A9Q7EW22_9BACT</name>
<keyword evidence="3" id="KW-1185">Reference proteome</keyword>
<proteinExistence type="predicted"/>
<dbReference type="KEGG" id="aram:KAR29_00360"/>
<reference evidence="3" key="1">
    <citation type="submission" date="2021-04" db="EMBL/GenBank/DDBJ databases">
        <title>A novel Synergistetes isolate from a pyrite-forming mixed culture.</title>
        <authorList>
            <person name="Bunk B."/>
            <person name="Sproer C."/>
            <person name="Spring S."/>
            <person name="Pester M."/>
        </authorList>
    </citation>
    <scope>NUCLEOTIDE SEQUENCE [LARGE SCALE GENOMIC DNA]</scope>
    <source>
        <strain evidence="3">J.5.4.2-T.3.5.2</strain>
    </source>
</reference>
<evidence type="ECO:0000313" key="3">
    <source>
        <dbReference type="Proteomes" id="UP000671879"/>
    </source>
</evidence>
<dbReference type="PROSITE" id="PS51742">
    <property type="entry name" value="PPC"/>
    <property type="match status" value="1"/>
</dbReference>
<gene>
    <name evidence="2" type="ORF">KAR29_00360</name>
</gene>
<sequence length="147" mass="16356">MRKLARTDEHLALRLEEGDDFFPVLKAILVAEEITTAVLLAAAGMMRDAEIGWNGGGTYLRQTFGEPLEILGLSGTVSRKPNGDPFFHAHATLGDSQHRAWGGHLFRAVVHETCELVFSLPKGMIFYRMPLRADELPRFCPERSGSF</sequence>
<dbReference type="PANTHER" id="PTHR34988">
    <property type="entry name" value="PROTEIN, PUTATIVE-RELATED"/>
    <property type="match status" value="1"/>
</dbReference>